<dbReference type="InterPro" id="IPR011330">
    <property type="entry name" value="Glyco_hydro/deAcase_b/a-brl"/>
</dbReference>
<evidence type="ECO:0000259" key="4">
    <source>
        <dbReference type="PROSITE" id="PS51677"/>
    </source>
</evidence>
<dbReference type="GO" id="GO:0016810">
    <property type="term" value="F:hydrolase activity, acting on carbon-nitrogen (but not peptide) bonds"/>
    <property type="evidence" value="ECO:0007669"/>
    <property type="project" value="InterPro"/>
</dbReference>
<feature type="domain" description="NodB homology" evidence="4">
    <location>
        <begin position="55"/>
        <end position="238"/>
    </location>
</feature>
<keyword evidence="1" id="KW-0479">Metal-binding</keyword>
<dbReference type="SUPFAM" id="SSF88713">
    <property type="entry name" value="Glycoside hydrolase/deacetylase"/>
    <property type="match status" value="1"/>
</dbReference>
<dbReference type="PROSITE" id="PS51677">
    <property type="entry name" value="NODB"/>
    <property type="match status" value="1"/>
</dbReference>
<organism evidence="5 6">
    <name type="scientific">Proteiniborus ethanoligenes</name>
    <dbReference type="NCBI Taxonomy" id="415015"/>
    <lineage>
        <taxon>Bacteria</taxon>
        <taxon>Bacillati</taxon>
        <taxon>Bacillota</taxon>
        <taxon>Clostridia</taxon>
        <taxon>Eubacteriales</taxon>
        <taxon>Proteiniborus</taxon>
    </lineage>
</organism>
<sequence length="245" mass="28593">MFKNRYKFKPIVSIISLILILHFMLNNNCIITAFYEKEDLSKTYNIVYSGSRNEKNIALTFDDGPHPIYTEEILDILKEYNVKATFFILGKHGEEYPDILHRQNIEGHELGIHSYNHINLKNQEENVIREEFSRTQDIIRKVTGKKSKLFRPPYGIYNQVIYDIVSENGGNMVLWTYYQDTKDWGNPGVEKIIEIVLSQARNGDIILFHDHNEAKENQVIGALKIIIPELLNRGYKFVTISELLK</sequence>
<proteinExistence type="predicted"/>
<dbReference type="CDD" id="cd10917">
    <property type="entry name" value="CE4_NodB_like_6s_7s"/>
    <property type="match status" value="1"/>
</dbReference>
<reference evidence="6" key="1">
    <citation type="submission" date="2016-10" db="EMBL/GenBank/DDBJ databases">
        <authorList>
            <person name="Varghese N."/>
            <person name="Submissions S."/>
        </authorList>
    </citation>
    <scope>NUCLEOTIDE SEQUENCE [LARGE SCALE GENOMIC DNA]</scope>
    <source>
        <strain evidence="6">DSM 21650</strain>
    </source>
</reference>
<gene>
    <name evidence="5" type="ORF">SAMN05660462_02346</name>
</gene>
<keyword evidence="2" id="KW-0378">Hydrolase</keyword>
<dbReference type="PANTHER" id="PTHR10587:SF133">
    <property type="entry name" value="CHITIN DEACETYLASE 1-RELATED"/>
    <property type="match status" value="1"/>
</dbReference>
<dbReference type="GO" id="GO:0016020">
    <property type="term" value="C:membrane"/>
    <property type="evidence" value="ECO:0007669"/>
    <property type="project" value="TreeGrafter"/>
</dbReference>
<dbReference type="Pfam" id="PF01522">
    <property type="entry name" value="Polysacc_deac_1"/>
    <property type="match status" value="1"/>
</dbReference>
<keyword evidence="3" id="KW-0812">Transmembrane</keyword>
<evidence type="ECO:0000256" key="1">
    <source>
        <dbReference type="ARBA" id="ARBA00022723"/>
    </source>
</evidence>
<evidence type="ECO:0000313" key="6">
    <source>
        <dbReference type="Proteomes" id="UP000198625"/>
    </source>
</evidence>
<dbReference type="PANTHER" id="PTHR10587">
    <property type="entry name" value="GLYCOSYL TRANSFERASE-RELATED"/>
    <property type="match status" value="1"/>
</dbReference>
<protein>
    <submittedName>
        <fullName evidence="5">Polysaccharide deacetylase family sporulation protein PdaB</fullName>
    </submittedName>
</protein>
<dbReference type="Gene3D" id="3.20.20.370">
    <property type="entry name" value="Glycoside hydrolase/deacetylase"/>
    <property type="match status" value="1"/>
</dbReference>
<dbReference type="GO" id="GO:0005975">
    <property type="term" value="P:carbohydrate metabolic process"/>
    <property type="evidence" value="ECO:0007669"/>
    <property type="project" value="InterPro"/>
</dbReference>
<dbReference type="RefSeq" id="WP_208975261.1">
    <property type="nucleotide sequence ID" value="NZ_FNQE01000027.1"/>
</dbReference>
<feature type="transmembrane region" description="Helical" evidence="3">
    <location>
        <begin position="12"/>
        <end position="35"/>
    </location>
</feature>
<dbReference type="InterPro" id="IPR002509">
    <property type="entry name" value="NODB_dom"/>
</dbReference>
<accession>A0A1H3REY1</accession>
<dbReference type="InterPro" id="IPR050248">
    <property type="entry name" value="Polysacc_deacetylase_ArnD"/>
</dbReference>
<evidence type="ECO:0000256" key="3">
    <source>
        <dbReference type="SAM" id="Phobius"/>
    </source>
</evidence>
<dbReference type="STRING" id="415015.SAMN05660462_02346"/>
<evidence type="ECO:0000256" key="2">
    <source>
        <dbReference type="ARBA" id="ARBA00022801"/>
    </source>
</evidence>
<name>A0A1H3REY1_9FIRM</name>
<keyword evidence="3" id="KW-1133">Transmembrane helix</keyword>
<evidence type="ECO:0000313" key="5">
    <source>
        <dbReference type="EMBL" id="SDZ24274.1"/>
    </source>
</evidence>
<keyword evidence="3" id="KW-0472">Membrane</keyword>
<dbReference type="Proteomes" id="UP000198625">
    <property type="component" value="Unassembled WGS sequence"/>
</dbReference>
<keyword evidence="6" id="KW-1185">Reference proteome</keyword>
<dbReference type="EMBL" id="FNQE01000027">
    <property type="protein sequence ID" value="SDZ24274.1"/>
    <property type="molecule type" value="Genomic_DNA"/>
</dbReference>
<dbReference type="AlphaFoldDB" id="A0A1H3REY1"/>
<dbReference type="GO" id="GO:0046872">
    <property type="term" value="F:metal ion binding"/>
    <property type="evidence" value="ECO:0007669"/>
    <property type="project" value="UniProtKB-KW"/>
</dbReference>